<dbReference type="NCBIfam" id="TIGR02734">
    <property type="entry name" value="crtI_fam"/>
    <property type="match status" value="1"/>
</dbReference>
<gene>
    <name evidence="7" type="ORF">OB69_16450</name>
</gene>
<dbReference type="InterPro" id="IPR002937">
    <property type="entry name" value="Amino_oxidase"/>
</dbReference>
<comment type="similarity">
    <text evidence="2 5">Belongs to the carotenoid/retinoid oxidoreductase family.</text>
</comment>
<comment type="pathway">
    <text evidence="1 5">Carotenoid biosynthesis.</text>
</comment>
<feature type="domain" description="Amine oxidase" evidence="6">
    <location>
        <begin position="12"/>
        <end position="484"/>
    </location>
</feature>
<evidence type="ECO:0000256" key="3">
    <source>
        <dbReference type="ARBA" id="ARBA00022746"/>
    </source>
</evidence>
<dbReference type="InterPro" id="IPR054840">
    <property type="entry name" value="hydcarot_desat_CrtD"/>
</dbReference>
<keyword evidence="4 5" id="KW-0560">Oxidoreductase</keyword>
<dbReference type="NCBIfam" id="NF042421">
    <property type="entry name" value="hydcarot_desat_CrtD"/>
    <property type="match status" value="1"/>
</dbReference>
<dbReference type="AlphaFoldDB" id="A0A0L8AHM1"/>
<dbReference type="PANTHER" id="PTHR43734:SF7">
    <property type="entry name" value="4,4'-DIAPONEUROSPORENE OXYGENASE"/>
    <property type="match status" value="1"/>
</dbReference>
<proteinExistence type="inferred from homology"/>
<dbReference type="PANTHER" id="PTHR43734">
    <property type="entry name" value="PHYTOENE DESATURASE"/>
    <property type="match status" value="1"/>
</dbReference>
<dbReference type="PATRIC" id="fig|1566026.4.peg.1723"/>
<dbReference type="Pfam" id="PF01593">
    <property type="entry name" value="Amino_oxidase"/>
    <property type="match status" value="1"/>
</dbReference>
<accession>A0A0L8AHM1</accession>
<keyword evidence="3 5" id="KW-0125">Carotenoid biosynthesis</keyword>
<dbReference type="PRINTS" id="PR00419">
    <property type="entry name" value="ADXRDTASE"/>
</dbReference>
<dbReference type="GO" id="GO:0016491">
    <property type="term" value="F:oxidoreductase activity"/>
    <property type="evidence" value="ECO:0007669"/>
    <property type="project" value="UniProtKB-KW"/>
</dbReference>
<sequence length="487" mass="54877">MGKTVAIIGSGVAGLACAIRLAKKGHIVTVFEANSYPGGKLTEIKLGDYRFDAGPSLFTLPEEVEALYELHGLDAKAYFDYKKLDSTCKYFYPDGTEINAAADIEAFKEEVHQKTGEPKKNIEKALRKSSFLYEFLSPLFMHKSLHKLSTWVSKNAFRSYGKLSKFNFNRSMHQVNQARFENEKVVQLFDRYATYNGSDPYQAPGTMNIIPHLEFGIGAYFPSKGMHDITQSLYQLALKVGIKFHFNTSVSKITLHEGKAKGIVTKYGFHKTDRIVSNMDIVGTYERLLKGERKPTKLINQPKSSSALIFYWGIKKDFQQLDLHNIFFSNDYETEFKHIFKKGSIYEDPTVYINITSTQKPDDAPEGCQNWFTMINVPNNQGQDWDVIIKEARKNILAKLSKQLGEAIEPLIEVEDILDPIKIEVRTSSTQGALYGNSSNNKYAAFLRHPNFSSRIKGLYFCGGSVHPGGGIPLCLLSAKIVADNFE</sequence>
<reference evidence="8" key="1">
    <citation type="submission" date="2014-11" db="EMBL/GenBank/DDBJ databases">
        <title>Genome sequencing of Roseivirga sp. D-25.</title>
        <authorList>
            <person name="Selvaratnam C."/>
            <person name="Thevarajoo S."/>
            <person name="Goh K.M."/>
            <person name="Eee R."/>
            <person name="Chan K.-G."/>
            <person name="Chong C.S."/>
        </authorList>
    </citation>
    <scope>NUCLEOTIDE SEQUENCE [LARGE SCALE GENOMIC DNA]</scope>
    <source>
        <strain evidence="8">D-25</strain>
    </source>
</reference>
<name>A0A0L8AHM1_9BACT</name>
<dbReference type="RefSeq" id="WP_053224846.1">
    <property type="nucleotide sequence ID" value="NZ_JSVA01000020.1"/>
</dbReference>
<dbReference type="Gene3D" id="3.50.50.60">
    <property type="entry name" value="FAD/NAD(P)-binding domain"/>
    <property type="match status" value="2"/>
</dbReference>
<dbReference type="InterPro" id="IPR036188">
    <property type="entry name" value="FAD/NAD-bd_sf"/>
</dbReference>
<evidence type="ECO:0000256" key="5">
    <source>
        <dbReference type="RuleBase" id="RU362075"/>
    </source>
</evidence>
<organism evidence="7 8">
    <name type="scientific">Roseivirga seohaensis subsp. aquiponti</name>
    <dbReference type="NCBI Taxonomy" id="1566026"/>
    <lineage>
        <taxon>Bacteria</taxon>
        <taxon>Pseudomonadati</taxon>
        <taxon>Bacteroidota</taxon>
        <taxon>Cytophagia</taxon>
        <taxon>Cytophagales</taxon>
        <taxon>Roseivirgaceae</taxon>
        <taxon>Roseivirga</taxon>
    </lineage>
</organism>
<dbReference type="GO" id="GO:0016117">
    <property type="term" value="P:carotenoid biosynthetic process"/>
    <property type="evidence" value="ECO:0007669"/>
    <property type="project" value="UniProtKB-KW"/>
</dbReference>
<evidence type="ECO:0000256" key="2">
    <source>
        <dbReference type="ARBA" id="ARBA00006046"/>
    </source>
</evidence>
<keyword evidence="8" id="KW-1185">Reference proteome</keyword>
<comment type="caution">
    <text evidence="7">The sequence shown here is derived from an EMBL/GenBank/DDBJ whole genome shotgun (WGS) entry which is preliminary data.</text>
</comment>
<dbReference type="Proteomes" id="UP000036908">
    <property type="component" value="Unassembled WGS sequence"/>
</dbReference>
<protein>
    <submittedName>
        <fullName evidence="7">Phytoene dehydrogenase</fullName>
    </submittedName>
</protein>
<dbReference type="InterPro" id="IPR014105">
    <property type="entry name" value="Carotenoid/retinoid_OxRdtase"/>
</dbReference>
<dbReference type="OrthoDB" id="9774675at2"/>
<evidence type="ECO:0000256" key="4">
    <source>
        <dbReference type="ARBA" id="ARBA00023002"/>
    </source>
</evidence>
<evidence type="ECO:0000256" key="1">
    <source>
        <dbReference type="ARBA" id="ARBA00004829"/>
    </source>
</evidence>
<evidence type="ECO:0000313" key="7">
    <source>
        <dbReference type="EMBL" id="KOF01630.1"/>
    </source>
</evidence>
<evidence type="ECO:0000313" key="8">
    <source>
        <dbReference type="Proteomes" id="UP000036908"/>
    </source>
</evidence>
<dbReference type="EMBL" id="JSVA01000020">
    <property type="protein sequence ID" value="KOF01630.1"/>
    <property type="molecule type" value="Genomic_DNA"/>
</dbReference>
<dbReference type="PROSITE" id="PS51257">
    <property type="entry name" value="PROKAR_LIPOPROTEIN"/>
    <property type="match status" value="1"/>
</dbReference>
<evidence type="ECO:0000259" key="6">
    <source>
        <dbReference type="Pfam" id="PF01593"/>
    </source>
</evidence>
<dbReference type="SUPFAM" id="SSF51905">
    <property type="entry name" value="FAD/NAD(P)-binding domain"/>
    <property type="match status" value="1"/>
</dbReference>